<proteinExistence type="predicted"/>
<dbReference type="EMBL" id="CT868059">
    <property type="protein sequence ID" value="CAK68318.1"/>
    <property type="molecule type" value="Genomic_DNA"/>
</dbReference>
<evidence type="ECO:0000313" key="2">
    <source>
        <dbReference type="Proteomes" id="UP000000600"/>
    </source>
</evidence>
<dbReference type="InParanoid" id="A0CC01"/>
<dbReference type="KEGG" id="ptm:GSPATT00037102001"/>
<dbReference type="AlphaFoldDB" id="A0CC01"/>
<evidence type="ECO:0000313" key="1">
    <source>
        <dbReference type="EMBL" id="CAK68318.1"/>
    </source>
</evidence>
<protein>
    <submittedName>
        <fullName evidence="1">Uncharacterized protein</fullName>
    </submittedName>
</protein>
<sequence length="172" mass="19870">MHQEINQVEQLIAILLISRSQLFGLVEFENVDQTQSLIVIGVSHFFERVSYFAIDPSWFQIIIIINIIQDAQYLFIGVTVIDYYEPQVTSISTANTHDNQKISFLYSIVLLPNISFRHKSDPNISHERDKMFSNIKSIIQKNETILSTRLESTPIMRKKNETSKTSCTCNIQ</sequence>
<dbReference type="GeneID" id="5021506"/>
<gene>
    <name evidence="1" type="ORF">GSPATT00037102001</name>
</gene>
<name>A0CC01_PARTE</name>
<accession>A0CC01</accession>
<dbReference type="RefSeq" id="XP_001435715.1">
    <property type="nucleotide sequence ID" value="XM_001435678.1"/>
</dbReference>
<dbReference type="OrthoDB" id="317908at2759"/>
<keyword evidence="2" id="KW-1185">Reference proteome</keyword>
<reference evidence="1 2" key="1">
    <citation type="journal article" date="2006" name="Nature">
        <title>Global trends of whole-genome duplications revealed by the ciliate Paramecium tetraurelia.</title>
        <authorList>
            <consortium name="Genoscope"/>
            <person name="Aury J.-M."/>
            <person name="Jaillon O."/>
            <person name="Duret L."/>
            <person name="Noel B."/>
            <person name="Jubin C."/>
            <person name="Porcel B.M."/>
            <person name="Segurens B."/>
            <person name="Daubin V."/>
            <person name="Anthouard V."/>
            <person name="Aiach N."/>
            <person name="Arnaiz O."/>
            <person name="Billaut A."/>
            <person name="Beisson J."/>
            <person name="Blanc I."/>
            <person name="Bouhouche K."/>
            <person name="Camara F."/>
            <person name="Duharcourt S."/>
            <person name="Guigo R."/>
            <person name="Gogendeau D."/>
            <person name="Katinka M."/>
            <person name="Keller A.-M."/>
            <person name="Kissmehl R."/>
            <person name="Klotz C."/>
            <person name="Koll F."/>
            <person name="Le Moue A."/>
            <person name="Lepere C."/>
            <person name="Malinsky S."/>
            <person name="Nowacki M."/>
            <person name="Nowak J.K."/>
            <person name="Plattner H."/>
            <person name="Poulain J."/>
            <person name="Ruiz F."/>
            <person name="Serrano V."/>
            <person name="Zagulski M."/>
            <person name="Dessen P."/>
            <person name="Betermier M."/>
            <person name="Weissenbach J."/>
            <person name="Scarpelli C."/>
            <person name="Schachter V."/>
            <person name="Sperling L."/>
            <person name="Meyer E."/>
            <person name="Cohen J."/>
            <person name="Wincker P."/>
        </authorList>
    </citation>
    <scope>NUCLEOTIDE SEQUENCE [LARGE SCALE GENOMIC DNA]</scope>
    <source>
        <strain evidence="1 2">Stock d4-2</strain>
    </source>
</reference>
<dbReference type="OMA" id="MHQEINQ"/>
<dbReference type="Proteomes" id="UP000000600">
    <property type="component" value="Unassembled WGS sequence"/>
</dbReference>
<dbReference type="HOGENOM" id="CLU_1558232_0_0_1"/>
<organism evidence="1 2">
    <name type="scientific">Paramecium tetraurelia</name>
    <dbReference type="NCBI Taxonomy" id="5888"/>
    <lineage>
        <taxon>Eukaryota</taxon>
        <taxon>Sar</taxon>
        <taxon>Alveolata</taxon>
        <taxon>Ciliophora</taxon>
        <taxon>Intramacronucleata</taxon>
        <taxon>Oligohymenophorea</taxon>
        <taxon>Peniculida</taxon>
        <taxon>Parameciidae</taxon>
        <taxon>Paramecium</taxon>
    </lineage>
</organism>